<organism evidence="3 4">
    <name type="scientific">Potamilus streckersoni</name>
    <dbReference type="NCBI Taxonomy" id="2493646"/>
    <lineage>
        <taxon>Eukaryota</taxon>
        <taxon>Metazoa</taxon>
        <taxon>Spiralia</taxon>
        <taxon>Lophotrochozoa</taxon>
        <taxon>Mollusca</taxon>
        <taxon>Bivalvia</taxon>
        <taxon>Autobranchia</taxon>
        <taxon>Heteroconchia</taxon>
        <taxon>Palaeoheterodonta</taxon>
        <taxon>Unionida</taxon>
        <taxon>Unionoidea</taxon>
        <taxon>Unionidae</taxon>
        <taxon>Ambleminae</taxon>
        <taxon>Lampsilini</taxon>
        <taxon>Potamilus</taxon>
    </lineage>
</organism>
<evidence type="ECO:0000256" key="2">
    <source>
        <dbReference type="SAM" id="Phobius"/>
    </source>
</evidence>
<dbReference type="Pfam" id="PF00106">
    <property type="entry name" value="adh_short"/>
    <property type="match status" value="1"/>
</dbReference>
<dbReference type="PANTHER" id="PTHR43157">
    <property type="entry name" value="PHOSPHATIDYLINOSITOL-GLYCAN BIOSYNTHESIS CLASS F PROTEIN-RELATED"/>
    <property type="match status" value="1"/>
</dbReference>
<gene>
    <name evidence="3" type="ORF">CHS0354_007737</name>
</gene>
<keyword evidence="1" id="KW-0560">Oxidoreductase</keyword>
<dbReference type="Gene3D" id="3.40.50.720">
    <property type="entry name" value="NAD(P)-binding Rossmann-like Domain"/>
    <property type="match status" value="1"/>
</dbReference>
<accession>A0AAE0RRY7</accession>
<dbReference type="InterPro" id="IPR002347">
    <property type="entry name" value="SDR_fam"/>
</dbReference>
<dbReference type="PANTHER" id="PTHR43157:SF72">
    <property type="entry name" value="RETINOL DEHYDROGENASE 14"/>
    <property type="match status" value="1"/>
</dbReference>
<dbReference type="GO" id="GO:0016491">
    <property type="term" value="F:oxidoreductase activity"/>
    <property type="evidence" value="ECO:0007669"/>
    <property type="project" value="UniProtKB-KW"/>
</dbReference>
<dbReference type="PRINTS" id="PR00081">
    <property type="entry name" value="GDHRDH"/>
</dbReference>
<keyword evidence="2" id="KW-0812">Transmembrane</keyword>
<feature type="transmembrane region" description="Helical" evidence="2">
    <location>
        <begin position="6"/>
        <end position="25"/>
    </location>
</feature>
<name>A0AAE0RRY7_9BIVA</name>
<evidence type="ECO:0008006" key="5">
    <source>
        <dbReference type="Google" id="ProtNLM"/>
    </source>
</evidence>
<keyword evidence="4" id="KW-1185">Reference proteome</keyword>
<reference evidence="3" key="1">
    <citation type="journal article" date="2021" name="Genome Biol. Evol.">
        <title>A High-Quality Reference Genome for a Parasitic Bivalve with Doubly Uniparental Inheritance (Bivalvia: Unionida).</title>
        <authorList>
            <person name="Smith C.H."/>
        </authorList>
    </citation>
    <scope>NUCLEOTIDE SEQUENCE</scope>
    <source>
        <strain evidence="3">CHS0354</strain>
    </source>
</reference>
<keyword evidence="2" id="KW-1133">Transmembrane helix</keyword>
<proteinExistence type="predicted"/>
<dbReference type="EMBL" id="JAEAOA010000527">
    <property type="protein sequence ID" value="KAK3578484.1"/>
    <property type="molecule type" value="Genomic_DNA"/>
</dbReference>
<keyword evidence="2" id="KW-0472">Membrane</keyword>
<protein>
    <recommendedName>
        <fullName evidence="5">Retinol dehydrogenase 11</fullName>
    </recommendedName>
</protein>
<evidence type="ECO:0000313" key="4">
    <source>
        <dbReference type="Proteomes" id="UP001195483"/>
    </source>
</evidence>
<evidence type="ECO:0000313" key="3">
    <source>
        <dbReference type="EMBL" id="KAK3578484.1"/>
    </source>
</evidence>
<comment type="caution">
    <text evidence="3">The sequence shown here is derived from an EMBL/GenBank/DDBJ whole genome shotgun (WGS) entry which is preliminary data.</text>
</comment>
<dbReference type="SUPFAM" id="SSF51735">
    <property type="entry name" value="NAD(P)-binding Rossmann-fold domains"/>
    <property type="match status" value="1"/>
</dbReference>
<dbReference type="AlphaFoldDB" id="A0AAE0RRY7"/>
<dbReference type="Proteomes" id="UP001195483">
    <property type="component" value="Unassembled WGS sequence"/>
</dbReference>
<reference evidence="3" key="3">
    <citation type="submission" date="2023-05" db="EMBL/GenBank/DDBJ databases">
        <authorList>
            <person name="Smith C.H."/>
        </authorList>
    </citation>
    <scope>NUCLEOTIDE SEQUENCE</scope>
    <source>
        <strain evidence="3">CHS0354</strain>
        <tissue evidence="3">Mantle</tissue>
    </source>
</reference>
<sequence>MGSAWYWNVVYFGAASAAILLLRRLMLYGSRCQSKALMVGKTVIITGANSGIGKATALDLARRRARVILACRNEANAQSAVKDIRRYTSNGELVVKKLDLASLKSVRTFCEDIVKEESRVDVLINNAGVMNCPYATTEDGLETHLAVNHVGNFLLTNLLLDKLKSSKPSRIVFVSSSLHKYGRVTLEDMNSCEQYKKGKPYADTKLANVLFARELHDRLEGSGVCVYTVHPGIVRTNLGRYMIPGWLYTVFSPLFLMIARTPTEGSQTVIYCSVAPELEGVSGNYYGSCKQEPWSQAASDEGARKKIWEWSEKLAGLM</sequence>
<dbReference type="InterPro" id="IPR036291">
    <property type="entry name" value="NAD(P)-bd_dom_sf"/>
</dbReference>
<evidence type="ECO:0000256" key="1">
    <source>
        <dbReference type="ARBA" id="ARBA00023002"/>
    </source>
</evidence>
<reference evidence="3" key="2">
    <citation type="journal article" date="2021" name="Genome Biol. Evol.">
        <title>Developing a high-quality reference genome for a parasitic bivalve with doubly uniparental inheritance (Bivalvia: Unionida).</title>
        <authorList>
            <person name="Smith C.H."/>
        </authorList>
    </citation>
    <scope>NUCLEOTIDE SEQUENCE</scope>
    <source>
        <strain evidence="3">CHS0354</strain>
        <tissue evidence="3">Mantle</tissue>
    </source>
</reference>